<name>A0ABT7ADS2_9HYPH</name>
<protein>
    <submittedName>
        <fullName evidence="1">Uncharacterized protein</fullName>
    </submittedName>
</protein>
<accession>A0ABT7ADS2</accession>
<dbReference type="EMBL" id="JASJEV010000002">
    <property type="protein sequence ID" value="MDJ1157529.1"/>
    <property type="molecule type" value="Genomic_DNA"/>
</dbReference>
<organism evidence="1 2">
    <name type="scientific">Chelatococcus albus</name>
    <dbReference type="NCBI Taxonomy" id="3047466"/>
    <lineage>
        <taxon>Bacteria</taxon>
        <taxon>Pseudomonadati</taxon>
        <taxon>Pseudomonadota</taxon>
        <taxon>Alphaproteobacteria</taxon>
        <taxon>Hyphomicrobiales</taxon>
        <taxon>Chelatococcaceae</taxon>
        <taxon>Chelatococcus</taxon>
    </lineage>
</organism>
<evidence type="ECO:0000313" key="1">
    <source>
        <dbReference type="EMBL" id="MDJ1157529.1"/>
    </source>
</evidence>
<gene>
    <name evidence="1" type="ORF">QNA08_04655</name>
</gene>
<dbReference type="RefSeq" id="WP_283739516.1">
    <property type="nucleotide sequence ID" value="NZ_JASJEV010000002.1"/>
</dbReference>
<evidence type="ECO:0000313" key="2">
    <source>
        <dbReference type="Proteomes" id="UP001321492"/>
    </source>
</evidence>
<sequence>MPLEPTGDERTDAARAELRQAIMAAFCSALHGSQLPPMTVMSLAAEAVGSIYREVADAHRSDHACPCGWRPSPEADVELLQAALAMTAQSPPAFDLRLAHAAGRA</sequence>
<comment type="caution">
    <text evidence="1">The sequence shown here is derived from an EMBL/GenBank/DDBJ whole genome shotgun (WGS) entry which is preliminary data.</text>
</comment>
<dbReference type="Proteomes" id="UP001321492">
    <property type="component" value="Unassembled WGS sequence"/>
</dbReference>
<proteinExistence type="predicted"/>
<reference evidence="1 2" key="1">
    <citation type="submission" date="2023-05" db="EMBL/GenBank/DDBJ databases">
        <title>Chelatococcus sp. nov., a moderately thermophilic bacterium isolated from hot spring microbial mat.</title>
        <authorList>
            <person name="Hu C.-J."/>
            <person name="Li W.-J."/>
        </authorList>
    </citation>
    <scope>NUCLEOTIDE SEQUENCE [LARGE SCALE GENOMIC DNA]</scope>
    <source>
        <strain evidence="1 2">SYSU G07232</strain>
    </source>
</reference>
<keyword evidence="2" id="KW-1185">Reference proteome</keyword>